<feature type="region of interest" description="Disordered" evidence="1">
    <location>
        <begin position="1"/>
        <end position="26"/>
    </location>
</feature>
<organism evidence="2 3">
    <name type="scientific">Candidatus Curtissbacteria bacterium RIFCSPHIGHO2_01_FULL_40_12</name>
    <dbReference type="NCBI Taxonomy" id="1797710"/>
    <lineage>
        <taxon>Bacteria</taxon>
        <taxon>Candidatus Curtissiibacteriota</taxon>
    </lineage>
</organism>
<dbReference type="EMBL" id="MFAY01000037">
    <property type="protein sequence ID" value="OGD88491.1"/>
    <property type="molecule type" value="Genomic_DNA"/>
</dbReference>
<proteinExistence type="predicted"/>
<sequence>MAEEAGGPEMPVSPIAPPVKEGEQTTNEQLKALVEELTRQDEALGGNLLVKVPLSAEDPRDVLFFSASESRVNRHDAHMTYGVHPDKGTIGVLERQVGYADMPLSKGILNHRAGVSKWNGSLDRVVKDDQIGLVQDGSSFREWQQSYELSKRRAERITQEEAFKRQFVPKALEAVRGGSTRTATESLAEPPSTALA</sequence>
<evidence type="ECO:0000313" key="3">
    <source>
        <dbReference type="Proteomes" id="UP000178577"/>
    </source>
</evidence>
<feature type="region of interest" description="Disordered" evidence="1">
    <location>
        <begin position="174"/>
        <end position="196"/>
    </location>
</feature>
<accession>A0A1F5G9E2</accession>
<evidence type="ECO:0000256" key="1">
    <source>
        <dbReference type="SAM" id="MobiDB-lite"/>
    </source>
</evidence>
<protein>
    <submittedName>
        <fullName evidence="2">Uncharacterized protein</fullName>
    </submittedName>
</protein>
<dbReference type="AlphaFoldDB" id="A0A1F5G9E2"/>
<name>A0A1F5G9E2_9BACT</name>
<dbReference type="Proteomes" id="UP000178577">
    <property type="component" value="Unassembled WGS sequence"/>
</dbReference>
<comment type="caution">
    <text evidence="2">The sequence shown here is derived from an EMBL/GenBank/DDBJ whole genome shotgun (WGS) entry which is preliminary data.</text>
</comment>
<gene>
    <name evidence="2" type="ORF">A2693_03785</name>
</gene>
<evidence type="ECO:0000313" key="2">
    <source>
        <dbReference type="EMBL" id="OGD88491.1"/>
    </source>
</evidence>
<reference evidence="2 3" key="1">
    <citation type="journal article" date="2016" name="Nat. Commun.">
        <title>Thousands of microbial genomes shed light on interconnected biogeochemical processes in an aquifer system.</title>
        <authorList>
            <person name="Anantharaman K."/>
            <person name="Brown C.T."/>
            <person name="Hug L.A."/>
            <person name="Sharon I."/>
            <person name="Castelle C.J."/>
            <person name="Probst A.J."/>
            <person name="Thomas B.C."/>
            <person name="Singh A."/>
            <person name="Wilkins M.J."/>
            <person name="Karaoz U."/>
            <person name="Brodie E.L."/>
            <person name="Williams K.H."/>
            <person name="Hubbard S.S."/>
            <person name="Banfield J.F."/>
        </authorList>
    </citation>
    <scope>NUCLEOTIDE SEQUENCE [LARGE SCALE GENOMIC DNA]</scope>
</reference>